<accession>A0A977PL88</accession>
<keyword evidence="1" id="KW-0812">Transmembrane</keyword>
<dbReference type="Proteomes" id="UP001063698">
    <property type="component" value="Chromosome"/>
</dbReference>
<keyword evidence="1" id="KW-0472">Membrane</keyword>
<sequence length="188" mass="20214">MCNTVAVYWISFIAVLSIINIIFLPLSIAIPLKYLALPYIIVRILIIALARLGVESGRGVKGMMYLGAIAAKSLECNERGRTELVVSLAALATILLYWANVTPSYAIYLGVASLIVVTAGIYAWFIVPYCFAFAAVALTLASIPYALVELYVTAPSPIHVFATMTASDVLAILGLALVGVRKCLTARR</sequence>
<feature type="transmembrane region" description="Helical" evidence="1">
    <location>
        <begin position="36"/>
        <end position="54"/>
    </location>
</feature>
<dbReference type="AlphaFoldDB" id="A0A977PL88"/>
<dbReference type="KEGG" id="ipc:IPA_02850"/>
<organism evidence="2 3">
    <name type="scientific">Ignicoccus pacificus DSM 13166</name>
    <dbReference type="NCBI Taxonomy" id="940294"/>
    <lineage>
        <taxon>Archaea</taxon>
        <taxon>Thermoproteota</taxon>
        <taxon>Thermoprotei</taxon>
        <taxon>Desulfurococcales</taxon>
        <taxon>Desulfurococcaceae</taxon>
        <taxon>Ignicoccus</taxon>
    </lineage>
</organism>
<keyword evidence="3" id="KW-1185">Reference proteome</keyword>
<feature type="transmembrane region" description="Helical" evidence="1">
    <location>
        <begin position="105"/>
        <end position="125"/>
    </location>
</feature>
<evidence type="ECO:0000256" key="1">
    <source>
        <dbReference type="SAM" id="Phobius"/>
    </source>
</evidence>
<evidence type="ECO:0000313" key="2">
    <source>
        <dbReference type="EMBL" id="UXD22244.1"/>
    </source>
</evidence>
<feature type="transmembrane region" description="Helical" evidence="1">
    <location>
        <begin position="158"/>
        <end position="180"/>
    </location>
</feature>
<feature type="transmembrane region" description="Helical" evidence="1">
    <location>
        <begin position="82"/>
        <end position="99"/>
    </location>
</feature>
<protein>
    <submittedName>
        <fullName evidence="2">Uncharacterized protein</fullName>
    </submittedName>
</protein>
<reference evidence="2" key="1">
    <citation type="submission" date="2013-11" db="EMBL/GenBank/DDBJ databases">
        <title>Comparative genomics of Ignicoccus.</title>
        <authorList>
            <person name="Podar M."/>
        </authorList>
    </citation>
    <scope>NUCLEOTIDE SEQUENCE</scope>
    <source>
        <strain evidence="2">DSM 13166</strain>
    </source>
</reference>
<evidence type="ECO:0000313" key="3">
    <source>
        <dbReference type="Proteomes" id="UP001063698"/>
    </source>
</evidence>
<dbReference type="EMBL" id="CP006868">
    <property type="protein sequence ID" value="UXD22244.1"/>
    <property type="molecule type" value="Genomic_DNA"/>
</dbReference>
<name>A0A977PL88_9CREN</name>
<feature type="transmembrane region" description="Helical" evidence="1">
    <location>
        <begin position="132"/>
        <end position="152"/>
    </location>
</feature>
<proteinExistence type="predicted"/>
<gene>
    <name evidence="2" type="ORF">IPA_02850</name>
</gene>
<feature type="transmembrane region" description="Helical" evidence="1">
    <location>
        <begin position="7"/>
        <end position="30"/>
    </location>
</feature>
<keyword evidence="1" id="KW-1133">Transmembrane helix</keyword>